<gene>
    <name evidence="3" type="ORF">E2C01_084451</name>
</gene>
<organism evidence="3 4">
    <name type="scientific">Portunus trituberculatus</name>
    <name type="common">Swimming crab</name>
    <name type="synonym">Neptunus trituberculatus</name>
    <dbReference type="NCBI Taxonomy" id="210409"/>
    <lineage>
        <taxon>Eukaryota</taxon>
        <taxon>Metazoa</taxon>
        <taxon>Ecdysozoa</taxon>
        <taxon>Arthropoda</taxon>
        <taxon>Crustacea</taxon>
        <taxon>Multicrustacea</taxon>
        <taxon>Malacostraca</taxon>
        <taxon>Eumalacostraca</taxon>
        <taxon>Eucarida</taxon>
        <taxon>Decapoda</taxon>
        <taxon>Pleocyemata</taxon>
        <taxon>Brachyura</taxon>
        <taxon>Eubrachyura</taxon>
        <taxon>Portunoidea</taxon>
        <taxon>Portunidae</taxon>
        <taxon>Portuninae</taxon>
        <taxon>Portunus</taxon>
    </lineage>
</organism>
<comment type="caution">
    <text evidence="3">The sequence shown here is derived from an EMBL/GenBank/DDBJ whole genome shotgun (WGS) entry which is preliminary data.</text>
</comment>
<evidence type="ECO:0000313" key="4">
    <source>
        <dbReference type="Proteomes" id="UP000324222"/>
    </source>
</evidence>
<evidence type="ECO:0000256" key="1">
    <source>
        <dbReference type="SAM" id="MobiDB-lite"/>
    </source>
</evidence>
<sequence length="128" mass="13951">MSTLYQPDTIIINTIIITILLLHVPVIMRESQLGVRPPHPSHWPHSDHSKHTSSTPPPLHPLHQPTTALRLIASQSDDAIICGAILTLTAPQLPIRLSAAKTSLSSCPQWPISPPSLVSRLPITTRPP</sequence>
<accession>A0A5B7IYA7</accession>
<evidence type="ECO:0000256" key="2">
    <source>
        <dbReference type="SAM" id="Phobius"/>
    </source>
</evidence>
<keyword evidence="2" id="KW-0472">Membrane</keyword>
<keyword evidence="4" id="KW-1185">Reference proteome</keyword>
<protein>
    <submittedName>
        <fullName evidence="3">Uncharacterized protein</fullName>
    </submittedName>
</protein>
<keyword evidence="2" id="KW-0812">Transmembrane</keyword>
<dbReference type="AlphaFoldDB" id="A0A5B7IYA7"/>
<proteinExistence type="predicted"/>
<keyword evidence="2" id="KW-1133">Transmembrane helix</keyword>
<evidence type="ECO:0000313" key="3">
    <source>
        <dbReference type="EMBL" id="MPC89500.1"/>
    </source>
</evidence>
<name>A0A5B7IYA7_PORTR</name>
<feature type="region of interest" description="Disordered" evidence="1">
    <location>
        <begin position="35"/>
        <end position="63"/>
    </location>
</feature>
<dbReference type="EMBL" id="VSRR010081230">
    <property type="protein sequence ID" value="MPC89500.1"/>
    <property type="molecule type" value="Genomic_DNA"/>
</dbReference>
<dbReference type="Proteomes" id="UP000324222">
    <property type="component" value="Unassembled WGS sequence"/>
</dbReference>
<feature type="transmembrane region" description="Helical" evidence="2">
    <location>
        <begin position="12"/>
        <end position="28"/>
    </location>
</feature>
<reference evidence="3 4" key="1">
    <citation type="submission" date="2019-05" db="EMBL/GenBank/DDBJ databases">
        <title>Another draft genome of Portunus trituberculatus and its Hox gene families provides insights of decapod evolution.</title>
        <authorList>
            <person name="Jeong J.-H."/>
            <person name="Song I."/>
            <person name="Kim S."/>
            <person name="Choi T."/>
            <person name="Kim D."/>
            <person name="Ryu S."/>
            <person name="Kim W."/>
        </authorList>
    </citation>
    <scope>NUCLEOTIDE SEQUENCE [LARGE SCALE GENOMIC DNA]</scope>
    <source>
        <tissue evidence="3">Muscle</tissue>
    </source>
</reference>